<evidence type="ECO:0000313" key="3">
    <source>
        <dbReference type="Proteomes" id="UP001303324"/>
    </source>
</evidence>
<protein>
    <submittedName>
        <fullName evidence="2">CBO0543 family protein</fullName>
    </submittedName>
</protein>
<dbReference type="Proteomes" id="UP001303324">
    <property type="component" value="Chromosome"/>
</dbReference>
<dbReference type="EMBL" id="CP134494">
    <property type="protein sequence ID" value="WNF23499.1"/>
    <property type="molecule type" value="Genomic_DNA"/>
</dbReference>
<feature type="transmembrane region" description="Helical" evidence="1">
    <location>
        <begin position="6"/>
        <end position="22"/>
    </location>
</feature>
<accession>A0ABY9VHT2</accession>
<sequence>MEPQTIFVLISSLVFSIVAYVIPKKMKHYEIYATSLFAALFGLFVDSILAIKYKFYVLDEPGIQIPPLVGQVVLYSTTSIILLNLFPYERPAIWRLAYILTFALLAVAFELLSFRFGFIKYNEWKIWYSALSYPFLIYLLVLQYRFFQWLVKRGHSDGFIAHKS</sequence>
<gene>
    <name evidence="2" type="ORF">RH061_03015</name>
</gene>
<feature type="transmembrane region" description="Helical" evidence="1">
    <location>
        <begin position="29"/>
        <end position="51"/>
    </location>
</feature>
<feature type="transmembrane region" description="Helical" evidence="1">
    <location>
        <begin position="126"/>
        <end position="147"/>
    </location>
</feature>
<keyword evidence="3" id="KW-1185">Reference proteome</keyword>
<organism evidence="2 3">
    <name type="scientific">Mesobacillus jeotgali</name>
    <dbReference type="NCBI Taxonomy" id="129985"/>
    <lineage>
        <taxon>Bacteria</taxon>
        <taxon>Bacillati</taxon>
        <taxon>Bacillota</taxon>
        <taxon>Bacilli</taxon>
        <taxon>Bacillales</taxon>
        <taxon>Bacillaceae</taxon>
        <taxon>Mesobacillus</taxon>
    </lineage>
</organism>
<keyword evidence="1" id="KW-0812">Transmembrane</keyword>
<keyword evidence="1" id="KW-1133">Transmembrane helix</keyword>
<dbReference type="NCBIfam" id="NF041644">
    <property type="entry name" value="CBO0543_fam"/>
    <property type="match status" value="1"/>
</dbReference>
<name>A0ABY9VHT2_9BACI</name>
<keyword evidence="1" id="KW-0472">Membrane</keyword>
<feature type="transmembrane region" description="Helical" evidence="1">
    <location>
        <begin position="93"/>
        <end position="114"/>
    </location>
</feature>
<evidence type="ECO:0000256" key="1">
    <source>
        <dbReference type="SAM" id="Phobius"/>
    </source>
</evidence>
<reference evidence="2 3" key="1">
    <citation type="submission" date="2023-09" db="EMBL/GenBank/DDBJ databases">
        <title>Microbial mechanism of fulvic acid promoting antimony reduction mineralization in rice fields.</title>
        <authorList>
            <person name="Chen G."/>
            <person name="Lan J."/>
        </authorList>
    </citation>
    <scope>NUCLEOTIDE SEQUENCE [LARGE SCALE GENOMIC DNA]</scope>
    <source>
        <strain evidence="2 3">PS1</strain>
    </source>
</reference>
<proteinExistence type="predicted"/>
<dbReference type="RefSeq" id="WP_311073841.1">
    <property type="nucleotide sequence ID" value="NZ_CP134494.1"/>
</dbReference>
<dbReference type="InterPro" id="IPR048147">
    <property type="entry name" value="CBO0543-like"/>
</dbReference>
<evidence type="ECO:0000313" key="2">
    <source>
        <dbReference type="EMBL" id="WNF23499.1"/>
    </source>
</evidence>